<name>A0A1R2AZH7_9CILI</name>
<dbReference type="AlphaFoldDB" id="A0A1R2AZH7"/>
<protein>
    <submittedName>
        <fullName evidence="1">Uncharacterized protein</fullName>
    </submittedName>
</protein>
<reference evidence="1 2" key="1">
    <citation type="submission" date="2016-11" db="EMBL/GenBank/DDBJ databases">
        <title>The macronuclear genome of Stentor coeruleus: a giant cell with tiny introns.</title>
        <authorList>
            <person name="Slabodnick M."/>
            <person name="Ruby J.G."/>
            <person name="Reiff S.B."/>
            <person name="Swart E.C."/>
            <person name="Gosai S."/>
            <person name="Prabakaran S."/>
            <person name="Witkowska E."/>
            <person name="Larue G.E."/>
            <person name="Fisher S."/>
            <person name="Freeman R.M."/>
            <person name="Gunawardena J."/>
            <person name="Chu W."/>
            <person name="Stover N.A."/>
            <person name="Gregory B.D."/>
            <person name="Nowacki M."/>
            <person name="Derisi J."/>
            <person name="Roy S.W."/>
            <person name="Marshall W.F."/>
            <person name="Sood P."/>
        </authorList>
    </citation>
    <scope>NUCLEOTIDE SEQUENCE [LARGE SCALE GENOMIC DNA]</scope>
    <source>
        <strain evidence="1">WM001</strain>
    </source>
</reference>
<sequence>MEKTIFAFKNFFTVKIDLIHPHDEVKSFVPLNIPPKTKIPILFLVKFDRYYGMGFTKLMTKIEDEKYNKDLQTRFLNYMYFYKAVKQVQKPEEKPEEIKIEYPPCVPLSGSLTSQRTHISQLPLNEQIIQELECNYLHCYAITERYNQVSAMAFALKLAIEAGSNAEFTKIFAQNFQSGKSMCNLTFNNPFYFNYSTHEQIIEYMKNIYQAALIRPRDLGPEFDYIVEGTEFIIENAYSRDFSFIEVLSKVFGVTSLIIICENDYRVISYNGSTSNFRPVLHFLALKETYDTYRMYVLLTREYCFENKYDFKTGYSEKCNGILKKTLCEYKINLEPQKEDKSKQNYKFLIEASNIQNKILSDVMDSVKSNKPITIDKTYVQAKCMTLKTLSSAADVQFLVQNGMSNLRIMNESLEDLNQTCHYCNKPIEENDFKGASCFYHNTCIAIIYINYYRNNRNSERKKIDQIALICPVCQSRIMNLSEFLEKSYGAEYQIDAKEYYNNEILCSHCKNFIDIDRFVNVSHQNDNCPEKYCFECSIEKLYDKCRVCTCGGQINLDPTQIPFVCSNCKKEKKFEDLIQLKIDNGFACKKCWIICILNGSYNQLLNQQDQNSLCLTFQNECIACVLCGRLNLRHYNKEICCPTFHTEEFCYECFYNSNNVCRICESPFISLI</sequence>
<gene>
    <name evidence="1" type="ORF">SteCoe_32230</name>
</gene>
<evidence type="ECO:0000313" key="2">
    <source>
        <dbReference type="Proteomes" id="UP000187209"/>
    </source>
</evidence>
<comment type="caution">
    <text evidence="1">The sequence shown here is derived from an EMBL/GenBank/DDBJ whole genome shotgun (WGS) entry which is preliminary data.</text>
</comment>
<dbReference type="EMBL" id="MPUH01001143">
    <property type="protein sequence ID" value="OMJ69916.1"/>
    <property type="molecule type" value="Genomic_DNA"/>
</dbReference>
<keyword evidence="2" id="KW-1185">Reference proteome</keyword>
<evidence type="ECO:0000313" key="1">
    <source>
        <dbReference type="EMBL" id="OMJ69916.1"/>
    </source>
</evidence>
<accession>A0A1R2AZH7</accession>
<organism evidence="1 2">
    <name type="scientific">Stentor coeruleus</name>
    <dbReference type="NCBI Taxonomy" id="5963"/>
    <lineage>
        <taxon>Eukaryota</taxon>
        <taxon>Sar</taxon>
        <taxon>Alveolata</taxon>
        <taxon>Ciliophora</taxon>
        <taxon>Postciliodesmatophora</taxon>
        <taxon>Heterotrichea</taxon>
        <taxon>Heterotrichida</taxon>
        <taxon>Stentoridae</taxon>
        <taxon>Stentor</taxon>
    </lineage>
</organism>
<dbReference type="Proteomes" id="UP000187209">
    <property type="component" value="Unassembled WGS sequence"/>
</dbReference>
<proteinExistence type="predicted"/>